<sequence length="342" mass="39349">MTSKELVLRTLEFRNTEERAPRQLWTLPWATEHYPETMKQLEQEFIWDFDGPQVQYQAVAPTQGDPYAVGEYTDEWGCVFTNIHGGVIGEVKRPIVLDDDWADVGNVHIPEELLSFNVEQVNASCAEKKDKFLFGGCCPRPFEQLQFIRGTANLYMDLLDPPRAMLDFFERMHDFYCRLLTKWAETNVDALNMMDDWGSQNDLLISPALWDQYFRTMYRDYIEIAHSHGKKMFMHSDGNTLRIIPKLIDLGLDAMNSQIFCMGVENLAQFKGKLTFWGEIDRQNLIPHGTLSEIDAAVASVCETLWQDGGCIAQCEFGPGANPENILRIYRAWERLLPSQKG</sequence>
<accession>A0A9D1FT83</accession>
<keyword evidence="2" id="KW-0489">Methyltransferase</keyword>
<keyword evidence="2" id="KW-0808">Transferase</keyword>
<feature type="domain" description="Uroporphyrinogen decarboxylase (URO-D)" evidence="1">
    <location>
        <begin position="89"/>
        <end position="332"/>
    </location>
</feature>
<dbReference type="InterPro" id="IPR000257">
    <property type="entry name" value="Uroporphyrinogen_deCOase"/>
</dbReference>
<dbReference type="Gene3D" id="3.20.20.210">
    <property type="match status" value="1"/>
</dbReference>
<dbReference type="InterPro" id="IPR038071">
    <property type="entry name" value="UROD/MetE-like_sf"/>
</dbReference>
<evidence type="ECO:0000313" key="2">
    <source>
        <dbReference type="EMBL" id="HIS79606.1"/>
    </source>
</evidence>
<dbReference type="EMBL" id="DVJM01000207">
    <property type="protein sequence ID" value="HIS79606.1"/>
    <property type="molecule type" value="Genomic_DNA"/>
</dbReference>
<dbReference type="Proteomes" id="UP000824141">
    <property type="component" value="Unassembled WGS sequence"/>
</dbReference>
<reference evidence="2" key="1">
    <citation type="submission" date="2020-10" db="EMBL/GenBank/DDBJ databases">
        <authorList>
            <person name="Gilroy R."/>
        </authorList>
    </citation>
    <scope>NUCLEOTIDE SEQUENCE</scope>
    <source>
        <strain evidence="2">6086</strain>
    </source>
</reference>
<evidence type="ECO:0000313" key="3">
    <source>
        <dbReference type="Proteomes" id="UP000824141"/>
    </source>
</evidence>
<dbReference type="GO" id="GO:0008168">
    <property type="term" value="F:methyltransferase activity"/>
    <property type="evidence" value="ECO:0007669"/>
    <property type="project" value="UniProtKB-KW"/>
</dbReference>
<dbReference type="Pfam" id="PF01208">
    <property type="entry name" value="URO-D"/>
    <property type="match status" value="1"/>
</dbReference>
<proteinExistence type="predicted"/>
<gene>
    <name evidence="2" type="ORF">IAD03_09580</name>
</gene>
<name>A0A9D1FT83_9FIRM</name>
<dbReference type="SUPFAM" id="SSF51726">
    <property type="entry name" value="UROD/MetE-like"/>
    <property type="match status" value="1"/>
</dbReference>
<dbReference type="GO" id="GO:0006779">
    <property type="term" value="P:porphyrin-containing compound biosynthetic process"/>
    <property type="evidence" value="ECO:0007669"/>
    <property type="project" value="InterPro"/>
</dbReference>
<reference evidence="2" key="2">
    <citation type="journal article" date="2021" name="PeerJ">
        <title>Extensive microbial diversity within the chicken gut microbiome revealed by metagenomics and culture.</title>
        <authorList>
            <person name="Gilroy R."/>
            <person name="Ravi A."/>
            <person name="Getino M."/>
            <person name="Pursley I."/>
            <person name="Horton D.L."/>
            <person name="Alikhan N.F."/>
            <person name="Baker D."/>
            <person name="Gharbi K."/>
            <person name="Hall N."/>
            <person name="Watson M."/>
            <person name="Adriaenssens E.M."/>
            <person name="Foster-Nyarko E."/>
            <person name="Jarju S."/>
            <person name="Secka A."/>
            <person name="Antonio M."/>
            <person name="Oren A."/>
            <person name="Chaudhuri R.R."/>
            <person name="La Ragione R."/>
            <person name="Hildebrand F."/>
            <person name="Pallen M.J."/>
        </authorList>
    </citation>
    <scope>NUCLEOTIDE SEQUENCE</scope>
    <source>
        <strain evidence="2">6086</strain>
    </source>
</reference>
<evidence type="ECO:0000259" key="1">
    <source>
        <dbReference type="Pfam" id="PF01208"/>
    </source>
</evidence>
<organism evidence="2 3">
    <name type="scientific">Candidatus Caccousia stercoris</name>
    <dbReference type="NCBI Taxonomy" id="2840723"/>
    <lineage>
        <taxon>Bacteria</taxon>
        <taxon>Bacillati</taxon>
        <taxon>Bacillota</taxon>
        <taxon>Clostridia</taxon>
        <taxon>Eubacteriales</taxon>
        <taxon>Oscillospiraceae</taxon>
        <taxon>Oscillospiraceae incertae sedis</taxon>
        <taxon>Candidatus Caccousia</taxon>
    </lineage>
</organism>
<dbReference type="GO" id="GO:0032259">
    <property type="term" value="P:methylation"/>
    <property type="evidence" value="ECO:0007669"/>
    <property type="project" value="UniProtKB-KW"/>
</dbReference>
<dbReference type="GO" id="GO:0004853">
    <property type="term" value="F:uroporphyrinogen decarboxylase activity"/>
    <property type="evidence" value="ECO:0007669"/>
    <property type="project" value="InterPro"/>
</dbReference>
<comment type="caution">
    <text evidence="2">The sequence shown here is derived from an EMBL/GenBank/DDBJ whole genome shotgun (WGS) entry which is preliminary data.</text>
</comment>
<protein>
    <submittedName>
        <fullName evidence="2">Methyltransferase</fullName>
    </submittedName>
</protein>
<dbReference type="AlphaFoldDB" id="A0A9D1FT83"/>